<proteinExistence type="predicted"/>
<evidence type="ECO:0000256" key="1">
    <source>
        <dbReference type="ARBA" id="ARBA00022614"/>
    </source>
</evidence>
<keyword evidence="1" id="KW-0433">Leucine-rich repeat</keyword>
<gene>
    <name evidence="3" type="ORF">chiPu_0019456</name>
</gene>
<name>A0A401RRX5_CHIPU</name>
<reference evidence="3 4" key="1">
    <citation type="journal article" date="2018" name="Nat. Ecol. Evol.">
        <title>Shark genomes provide insights into elasmobranch evolution and the origin of vertebrates.</title>
        <authorList>
            <person name="Hara Y"/>
            <person name="Yamaguchi K"/>
            <person name="Onimaru K"/>
            <person name="Kadota M"/>
            <person name="Koyanagi M"/>
            <person name="Keeley SD"/>
            <person name="Tatsumi K"/>
            <person name="Tanaka K"/>
            <person name="Motone F"/>
            <person name="Kageyama Y"/>
            <person name="Nozu R"/>
            <person name="Adachi N"/>
            <person name="Nishimura O"/>
            <person name="Nakagawa R"/>
            <person name="Tanegashima C"/>
            <person name="Kiyatake I"/>
            <person name="Matsumoto R"/>
            <person name="Murakumo K"/>
            <person name="Nishida K"/>
            <person name="Terakita A"/>
            <person name="Kuratani S"/>
            <person name="Sato K"/>
            <person name="Hyodo S Kuraku.S."/>
        </authorList>
    </citation>
    <scope>NUCLEOTIDE SEQUENCE [LARGE SCALE GENOMIC DNA]</scope>
</reference>
<dbReference type="OMA" id="ERRNMAN"/>
<evidence type="ECO:0000256" key="2">
    <source>
        <dbReference type="ARBA" id="ARBA00022737"/>
    </source>
</evidence>
<dbReference type="AlphaFoldDB" id="A0A401RRX5"/>
<accession>A0A401RRX5</accession>
<dbReference type="EMBL" id="BEZZ01002002">
    <property type="protein sequence ID" value="GCC20886.1"/>
    <property type="molecule type" value="Genomic_DNA"/>
</dbReference>
<comment type="caution">
    <text evidence="3">The sequence shown here is derived from an EMBL/GenBank/DDBJ whole genome shotgun (WGS) entry which is preliminary data.</text>
</comment>
<dbReference type="SUPFAM" id="SSF52058">
    <property type="entry name" value="L domain-like"/>
    <property type="match status" value="1"/>
</dbReference>
<evidence type="ECO:0008006" key="5">
    <source>
        <dbReference type="Google" id="ProtNLM"/>
    </source>
</evidence>
<dbReference type="Gene3D" id="3.80.10.10">
    <property type="entry name" value="Ribonuclease Inhibitor"/>
    <property type="match status" value="2"/>
</dbReference>
<dbReference type="PANTHER" id="PTHR24366">
    <property type="entry name" value="IG(IMMUNOGLOBULIN) AND LRR(LEUCINE RICH REPEAT) DOMAINS"/>
    <property type="match status" value="1"/>
</dbReference>
<sequence length="221" mass="24438">MFLGLSNLERLHLHSNGIDQINGAWFSNMGDLGTLDMGSNHITKLEADTFTRSNLQNLQTLDLSNNFIEYIARQALRGFPALSWLDLSRNRLSGMDNSFSHLSKLSVLNLSLNQWKCTCPLQELAVFLRNFIKNPNRTLTNSRGLVCEIAESAEVQTVLQLTGTNCASQYRNTTVMVIKGSGRNYVRDVVLAGILCFAGNVHPARPVALITELGILPLSTS</sequence>
<dbReference type="PROSITE" id="PS51450">
    <property type="entry name" value="LRR"/>
    <property type="match status" value="1"/>
</dbReference>
<dbReference type="InterPro" id="IPR001611">
    <property type="entry name" value="Leu-rich_rpt"/>
</dbReference>
<keyword evidence="4" id="KW-1185">Reference proteome</keyword>
<evidence type="ECO:0000313" key="3">
    <source>
        <dbReference type="EMBL" id="GCC20886.1"/>
    </source>
</evidence>
<dbReference type="InterPro" id="IPR032675">
    <property type="entry name" value="LRR_dom_sf"/>
</dbReference>
<protein>
    <recommendedName>
        <fullName evidence="5">LRRCT domain-containing protein</fullName>
    </recommendedName>
</protein>
<dbReference type="Pfam" id="PF13855">
    <property type="entry name" value="LRR_8"/>
    <property type="match status" value="1"/>
</dbReference>
<dbReference type="OrthoDB" id="676979at2759"/>
<dbReference type="PANTHER" id="PTHR24366:SF96">
    <property type="entry name" value="LEUCINE RICH REPEAT CONTAINING 53"/>
    <property type="match status" value="1"/>
</dbReference>
<dbReference type="PRINTS" id="PR00019">
    <property type="entry name" value="LEURICHRPT"/>
</dbReference>
<keyword evidence="2" id="KW-0677">Repeat</keyword>
<dbReference type="InterPro" id="IPR003591">
    <property type="entry name" value="Leu-rich_rpt_typical-subtyp"/>
</dbReference>
<dbReference type="SMART" id="SM00369">
    <property type="entry name" value="LRR_TYP"/>
    <property type="match status" value="4"/>
</dbReference>
<dbReference type="Proteomes" id="UP000287033">
    <property type="component" value="Unassembled WGS sequence"/>
</dbReference>
<dbReference type="STRING" id="137246.A0A401RRX5"/>
<organism evidence="3 4">
    <name type="scientific">Chiloscyllium punctatum</name>
    <name type="common">Brownbanded bambooshark</name>
    <name type="synonym">Hemiscyllium punctatum</name>
    <dbReference type="NCBI Taxonomy" id="137246"/>
    <lineage>
        <taxon>Eukaryota</taxon>
        <taxon>Metazoa</taxon>
        <taxon>Chordata</taxon>
        <taxon>Craniata</taxon>
        <taxon>Vertebrata</taxon>
        <taxon>Chondrichthyes</taxon>
        <taxon>Elasmobranchii</taxon>
        <taxon>Galeomorphii</taxon>
        <taxon>Galeoidea</taxon>
        <taxon>Orectolobiformes</taxon>
        <taxon>Hemiscylliidae</taxon>
        <taxon>Chiloscyllium</taxon>
    </lineage>
</organism>
<evidence type="ECO:0000313" key="4">
    <source>
        <dbReference type="Proteomes" id="UP000287033"/>
    </source>
</evidence>